<sequence length="152" mass="18048">MLADALLEEVEEAEENVQKNVEEFLEYYKKIWTGYTYRRREKEPRYAIDIWNVYEATINKEPRTNNQSEIWHGQLKEAVRINHPPFYVISKELQKQHSNGIVLRNQLITGVIFKKKKVQADKDERILNVVRNFNVENVLDFLRNVNIAATAE</sequence>
<name>A0A914XWF0_9BILA</name>
<proteinExistence type="predicted"/>
<dbReference type="WBParaSite" id="PSU_v2.g10859.t1">
    <property type="protein sequence ID" value="PSU_v2.g10859.t1"/>
    <property type="gene ID" value="PSU_v2.g10859"/>
</dbReference>
<reference evidence="2" key="1">
    <citation type="submission" date="2022-11" db="UniProtKB">
        <authorList>
            <consortium name="WormBaseParasite"/>
        </authorList>
    </citation>
    <scope>IDENTIFICATION</scope>
</reference>
<evidence type="ECO:0000313" key="2">
    <source>
        <dbReference type="WBParaSite" id="PSU_v2.g10859.t1"/>
    </source>
</evidence>
<keyword evidence="1" id="KW-1185">Reference proteome</keyword>
<dbReference type="Proteomes" id="UP000887577">
    <property type="component" value="Unplaced"/>
</dbReference>
<dbReference type="AlphaFoldDB" id="A0A914XWF0"/>
<organism evidence="1 2">
    <name type="scientific">Panagrolaimus superbus</name>
    <dbReference type="NCBI Taxonomy" id="310955"/>
    <lineage>
        <taxon>Eukaryota</taxon>
        <taxon>Metazoa</taxon>
        <taxon>Ecdysozoa</taxon>
        <taxon>Nematoda</taxon>
        <taxon>Chromadorea</taxon>
        <taxon>Rhabditida</taxon>
        <taxon>Tylenchina</taxon>
        <taxon>Panagrolaimomorpha</taxon>
        <taxon>Panagrolaimoidea</taxon>
        <taxon>Panagrolaimidae</taxon>
        <taxon>Panagrolaimus</taxon>
    </lineage>
</organism>
<accession>A0A914XWF0</accession>
<evidence type="ECO:0000313" key="1">
    <source>
        <dbReference type="Proteomes" id="UP000887577"/>
    </source>
</evidence>
<protein>
    <submittedName>
        <fullName evidence="2">Uncharacterized protein</fullName>
    </submittedName>
</protein>